<protein>
    <recommendedName>
        <fullName evidence="1">PCAF N-terminal domain-containing protein</fullName>
    </recommendedName>
</protein>
<sequence>MENLWELYSKTSTASQVLTTINTWIIPTPTVYLDAVPKVDRMQYRLFYTRWMYYVILPQQFKALKQYEAVEIFGHRGLQSFLNFALSAQGRDITLANDLVSS</sequence>
<comment type="caution">
    <text evidence="2">The sequence shown here is derived from an EMBL/GenBank/DDBJ whole genome shotgun (WGS) entry which is preliminary data.</text>
</comment>
<evidence type="ECO:0000313" key="2">
    <source>
        <dbReference type="EMBL" id="KAK5972594.1"/>
    </source>
</evidence>
<dbReference type="GO" id="GO:0004402">
    <property type="term" value="F:histone acetyltransferase activity"/>
    <property type="evidence" value="ECO:0007669"/>
    <property type="project" value="InterPro"/>
</dbReference>
<dbReference type="GO" id="GO:0006355">
    <property type="term" value="P:regulation of DNA-templated transcription"/>
    <property type="evidence" value="ECO:0007669"/>
    <property type="project" value="InterPro"/>
</dbReference>
<evidence type="ECO:0000259" key="1">
    <source>
        <dbReference type="Pfam" id="PF06466"/>
    </source>
</evidence>
<accession>A0AAN8FAP7</accession>
<dbReference type="InterPro" id="IPR009464">
    <property type="entry name" value="PCAF_N"/>
</dbReference>
<keyword evidence="3" id="KW-1185">Reference proteome</keyword>
<name>A0AAN8FAP7_TRICO</name>
<dbReference type="EMBL" id="WIXE01016505">
    <property type="protein sequence ID" value="KAK5972594.1"/>
    <property type="molecule type" value="Genomic_DNA"/>
</dbReference>
<feature type="domain" description="PCAF N-terminal" evidence="1">
    <location>
        <begin position="11"/>
        <end position="83"/>
    </location>
</feature>
<dbReference type="Pfam" id="PF06466">
    <property type="entry name" value="PCAF_N"/>
    <property type="match status" value="1"/>
</dbReference>
<evidence type="ECO:0000313" key="3">
    <source>
        <dbReference type="Proteomes" id="UP001331761"/>
    </source>
</evidence>
<reference evidence="2 3" key="1">
    <citation type="submission" date="2019-10" db="EMBL/GenBank/DDBJ databases">
        <title>Assembly and Annotation for the nematode Trichostrongylus colubriformis.</title>
        <authorList>
            <person name="Martin J."/>
        </authorList>
    </citation>
    <scope>NUCLEOTIDE SEQUENCE [LARGE SCALE GENOMIC DNA]</scope>
    <source>
        <strain evidence="2">G859</strain>
        <tissue evidence="2">Whole worm</tissue>
    </source>
</reference>
<dbReference type="Proteomes" id="UP001331761">
    <property type="component" value="Unassembled WGS sequence"/>
</dbReference>
<organism evidence="2 3">
    <name type="scientific">Trichostrongylus colubriformis</name>
    <name type="common">Black scour worm</name>
    <dbReference type="NCBI Taxonomy" id="6319"/>
    <lineage>
        <taxon>Eukaryota</taxon>
        <taxon>Metazoa</taxon>
        <taxon>Ecdysozoa</taxon>
        <taxon>Nematoda</taxon>
        <taxon>Chromadorea</taxon>
        <taxon>Rhabditida</taxon>
        <taxon>Rhabditina</taxon>
        <taxon>Rhabditomorpha</taxon>
        <taxon>Strongyloidea</taxon>
        <taxon>Trichostrongylidae</taxon>
        <taxon>Trichostrongylus</taxon>
    </lineage>
</organism>
<dbReference type="GO" id="GO:0005634">
    <property type="term" value="C:nucleus"/>
    <property type="evidence" value="ECO:0007669"/>
    <property type="project" value="InterPro"/>
</dbReference>
<dbReference type="AlphaFoldDB" id="A0AAN8FAP7"/>
<gene>
    <name evidence="2" type="ORF">GCK32_017858</name>
</gene>
<proteinExistence type="predicted"/>